<evidence type="ECO:0000313" key="2">
    <source>
        <dbReference type="EMBL" id="MBJ6749133.1"/>
    </source>
</evidence>
<keyword evidence="1" id="KW-0472">Membrane</keyword>
<dbReference type="RefSeq" id="WP_199387678.1">
    <property type="nucleotide sequence ID" value="NZ_JAEMHL010000001.1"/>
</dbReference>
<dbReference type="EMBL" id="JAEMHL010000001">
    <property type="protein sequence ID" value="MBJ6749133.1"/>
    <property type="molecule type" value="Genomic_DNA"/>
</dbReference>
<feature type="transmembrane region" description="Helical" evidence="1">
    <location>
        <begin position="111"/>
        <end position="131"/>
    </location>
</feature>
<proteinExistence type="predicted"/>
<reference evidence="2 3" key="1">
    <citation type="submission" date="2020-12" db="EMBL/GenBank/DDBJ databases">
        <title>Geomonas sp. Red421, isolated from paddy soil.</title>
        <authorList>
            <person name="Xu Z."/>
            <person name="Zhang Z."/>
            <person name="Masuda Y."/>
            <person name="Itoh H."/>
            <person name="Senoo K."/>
        </authorList>
    </citation>
    <scope>NUCLEOTIDE SEQUENCE [LARGE SCALE GENOMIC DNA]</scope>
    <source>
        <strain evidence="2 3">Red421</strain>
    </source>
</reference>
<dbReference type="Proteomes" id="UP000614714">
    <property type="component" value="Unassembled WGS sequence"/>
</dbReference>
<gene>
    <name evidence="2" type="ORF">JFN91_02795</name>
</gene>
<sequence length="152" mass="17670">MKTIMLFLGKLLLFSLLALPMVEWFDRAYQSILQLGVADTGDIPFMSAHLLYLFFVLVLATPRLGLRRRVIGIAIGLLLYLLIDRLMISVWKALPYTQKPGPVPAKEFYTNVYYMVMHWMLPFLLWIVIAYRQIEVMCNRQIQSQTVRGVET</sequence>
<keyword evidence="1" id="KW-0812">Transmembrane</keyword>
<name>A0ABS0YA04_9BACT</name>
<accession>A0ABS0YA04</accession>
<evidence type="ECO:0000256" key="1">
    <source>
        <dbReference type="SAM" id="Phobius"/>
    </source>
</evidence>
<keyword evidence="3" id="KW-1185">Reference proteome</keyword>
<feature type="transmembrane region" description="Helical" evidence="1">
    <location>
        <begin position="71"/>
        <end position="91"/>
    </location>
</feature>
<feature type="transmembrane region" description="Helical" evidence="1">
    <location>
        <begin position="42"/>
        <end position="59"/>
    </location>
</feature>
<evidence type="ECO:0000313" key="3">
    <source>
        <dbReference type="Proteomes" id="UP000614714"/>
    </source>
</evidence>
<comment type="caution">
    <text evidence="2">The sequence shown here is derived from an EMBL/GenBank/DDBJ whole genome shotgun (WGS) entry which is preliminary data.</text>
</comment>
<protein>
    <submittedName>
        <fullName evidence="2">Uncharacterized protein</fullName>
    </submittedName>
</protein>
<keyword evidence="1" id="KW-1133">Transmembrane helix</keyword>
<organism evidence="2 3">
    <name type="scientific">Geomonas anaerohicana</name>
    <dbReference type="NCBI Taxonomy" id="2798583"/>
    <lineage>
        <taxon>Bacteria</taxon>
        <taxon>Pseudomonadati</taxon>
        <taxon>Thermodesulfobacteriota</taxon>
        <taxon>Desulfuromonadia</taxon>
        <taxon>Geobacterales</taxon>
        <taxon>Geobacteraceae</taxon>
        <taxon>Geomonas</taxon>
    </lineage>
</organism>